<sequence length="71" mass="7917">MKGNQNTYHFSAAKFGKCGVGCNKYLLDKVKSFTDEFCEFHGTTPAAHFEILPLAKSPSPLAEFANKQYLK</sequence>
<keyword evidence="2" id="KW-1185">Reference proteome</keyword>
<reference evidence="1" key="1">
    <citation type="submission" date="2022-04" db="EMBL/GenBank/DDBJ databases">
        <title>A functionally conserved STORR gene fusion in Papaver species that diverged 16.8 million years ago.</title>
        <authorList>
            <person name="Catania T."/>
        </authorList>
    </citation>
    <scope>NUCLEOTIDE SEQUENCE</scope>
    <source>
        <strain evidence="1">S-188037</strain>
    </source>
</reference>
<evidence type="ECO:0000313" key="2">
    <source>
        <dbReference type="Proteomes" id="UP001202328"/>
    </source>
</evidence>
<dbReference type="AlphaFoldDB" id="A0AAD4X2T5"/>
<accession>A0AAD4X2T5</accession>
<proteinExistence type="predicted"/>
<comment type="caution">
    <text evidence="1">The sequence shown here is derived from an EMBL/GenBank/DDBJ whole genome shotgun (WGS) entry which is preliminary data.</text>
</comment>
<gene>
    <name evidence="1" type="ORF">MKW98_002226</name>
</gene>
<evidence type="ECO:0000313" key="1">
    <source>
        <dbReference type="EMBL" id="KAI3832680.1"/>
    </source>
</evidence>
<dbReference type="Proteomes" id="UP001202328">
    <property type="component" value="Unassembled WGS sequence"/>
</dbReference>
<organism evidence="1 2">
    <name type="scientific">Papaver atlanticum</name>
    <dbReference type="NCBI Taxonomy" id="357466"/>
    <lineage>
        <taxon>Eukaryota</taxon>
        <taxon>Viridiplantae</taxon>
        <taxon>Streptophyta</taxon>
        <taxon>Embryophyta</taxon>
        <taxon>Tracheophyta</taxon>
        <taxon>Spermatophyta</taxon>
        <taxon>Magnoliopsida</taxon>
        <taxon>Ranunculales</taxon>
        <taxon>Papaveraceae</taxon>
        <taxon>Papaveroideae</taxon>
        <taxon>Papaver</taxon>
    </lineage>
</organism>
<name>A0AAD4X2T5_9MAGN</name>
<dbReference type="EMBL" id="JAJJMB010017986">
    <property type="protein sequence ID" value="KAI3832680.1"/>
    <property type="molecule type" value="Genomic_DNA"/>
</dbReference>
<protein>
    <submittedName>
        <fullName evidence="1">Uncharacterized protein</fullName>
    </submittedName>
</protein>